<sequence length="60" mass="6449">MTEPEPAAGAARQIGEITAGPQGVLTREIGLVTGEMYLATQLTAGRLRVFVQRSGDITWY</sequence>
<proteinExistence type="predicted"/>
<evidence type="ECO:0000313" key="1">
    <source>
        <dbReference type="EMBL" id="GAT67045.1"/>
    </source>
</evidence>
<dbReference type="RefSeq" id="WP_068897161.1">
    <property type="nucleotide sequence ID" value="NZ_BDCX01000006.1"/>
</dbReference>
<name>A0A161LK68_9ACTN</name>
<gene>
    <name evidence="1" type="ORF">PS9374_02698</name>
</gene>
<organism evidence="1 2">
    <name type="scientific">Planomonospora sphaerica</name>
    <dbReference type="NCBI Taxonomy" id="161355"/>
    <lineage>
        <taxon>Bacteria</taxon>
        <taxon>Bacillati</taxon>
        <taxon>Actinomycetota</taxon>
        <taxon>Actinomycetes</taxon>
        <taxon>Streptosporangiales</taxon>
        <taxon>Streptosporangiaceae</taxon>
        <taxon>Planomonospora</taxon>
    </lineage>
</organism>
<dbReference type="STRING" id="161355.PS9374_02698"/>
<dbReference type="EMBL" id="BDCX01000006">
    <property type="protein sequence ID" value="GAT67045.1"/>
    <property type="molecule type" value="Genomic_DNA"/>
</dbReference>
<dbReference type="AlphaFoldDB" id="A0A161LK68"/>
<comment type="caution">
    <text evidence="1">The sequence shown here is derived from an EMBL/GenBank/DDBJ whole genome shotgun (WGS) entry which is preliminary data.</text>
</comment>
<accession>A0A161LK68</accession>
<evidence type="ECO:0000313" key="2">
    <source>
        <dbReference type="Proteomes" id="UP000077701"/>
    </source>
</evidence>
<protein>
    <submittedName>
        <fullName evidence="1">Uncharacterized protein</fullName>
    </submittedName>
</protein>
<dbReference type="OrthoDB" id="2895671at2"/>
<reference evidence="1 2" key="1">
    <citation type="journal article" date="2016" name="Genome Announc.">
        <title>Draft Genome Sequence of Planomonospora sphaerica JCM9374, a Rare Actinomycete.</title>
        <authorList>
            <person name="Dohra H."/>
            <person name="Suzuki T."/>
            <person name="Inoue Y."/>
            <person name="Kodani S."/>
        </authorList>
    </citation>
    <scope>NUCLEOTIDE SEQUENCE [LARGE SCALE GENOMIC DNA]</scope>
    <source>
        <strain evidence="1 2">JCM 9374</strain>
    </source>
</reference>
<reference evidence="2" key="2">
    <citation type="submission" date="2016-04" db="EMBL/GenBank/DDBJ databases">
        <title>Planomonospora sphaerica JCM9374 whole genome shotgun sequence.</title>
        <authorList>
            <person name="Suzuki T."/>
            <person name="Dohra H."/>
            <person name="Kodani S."/>
        </authorList>
    </citation>
    <scope>NUCLEOTIDE SEQUENCE [LARGE SCALE GENOMIC DNA]</scope>
    <source>
        <strain evidence="2">JCM 9374</strain>
    </source>
</reference>
<keyword evidence="2" id="KW-1185">Reference proteome</keyword>
<dbReference type="Proteomes" id="UP000077701">
    <property type="component" value="Unassembled WGS sequence"/>
</dbReference>